<name>A0ABT7P2B1_MYCIT</name>
<dbReference type="Pfam" id="PF18135">
    <property type="entry name" value="Type_ISP_C"/>
    <property type="match status" value="1"/>
</dbReference>
<gene>
    <name evidence="3" type="ORF">QRB35_15535</name>
</gene>
<proteinExistence type="predicted"/>
<reference evidence="3" key="2">
    <citation type="submission" date="2023-06" db="EMBL/GenBank/DDBJ databases">
        <authorList>
            <person name="Spilker T."/>
        </authorList>
    </citation>
    <scope>NUCLEOTIDE SEQUENCE</scope>
    <source>
        <strain evidence="3">FLAC1071</strain>
    </source>
</reference>
<evidence type="ECO:0000313" key="4">
    <source>
        <dbReference type="Proteomes" id="UP001529272"/>
    </source>
</evidence>
<feature type="region of interest" description="Disordered" evidence="1">
    <location>
        <begin position="476"/>
        <end position="501"/>
    </location>
</feature>
<dbReference type="InterPro" id="IPR041635">
    <property type="entry name" value="Type_ISP_LLaBIII_C"/>
</dbReference>
<evidence type="ECO:0000256" key="1">
    <source>
        <dbReference type="SAM" id="MobiDB-lite"/>
    </source>
</evidence>
<dbReference type="Proteomes" id="UP001529272">
    <property type="component" value="Unassembled WGS sequence"/>
</dbReference>
<evidence type="ECO:0000313" key="3">
    <source>
        <dbReference type="EMBL" id="MDM3927424.1"/>
    </source>
</evidence>
<comment type="caution">
    <text evidence="3">The sequence shown here is derived from an EMBL/GenBank/DDBJ whole genome shotgun (WGS) entry which is preliminary data.</text>
</comment>
<keyword evidence="4" id="KW-1185">Reference proteome</keyword>
<keyword evidence="3" id="KW-0489">Methyltransferase</keyword>
<protein>
    <submittedName>
        <fullName evidence="3">DNA methyltransferase</fullName>
    </submittedName>
</protein>
<organism evidence="3 4">
    <name type="scientific">Mycobacterium intracellulare subsp. chimaera</name>
    <dbReference type="NCBI Taxonomy" id="222805"/>
    <lineage>
        <taxon>Bacteria</taxon>
        <taxon>Bacillati</taxon>
        <taxon>Actinomycetota</taxon>
        <taxon>Actinomycetes</taxon>
        <taxon>Mycobacteriales</taxon>
        <taxon>Mycobacteriaceae</taxon>
        <taxon>Mycobacterium</taxon>
        <taxon>Mycobacterium avium complex (MAC)</taxon>
    </lineage>
</organism>
<dbReference type="GO" id="GO:0032259">
    <property type="term" value="P:methylation"/>
    <property type="evidence" value="ECO:0007669"/>
    <property type="project" value="UniProtKB-KW"/>
</dbReference>
<feature type="region of interest" description="Disordered" evidence="1">
    <location>
        <begin position="133"/>
        <end position="160"/>
    </location>
</feature>
<sequence length="511" mass="56662">MHLFLQHTTDNYRPLDPQQLPTPHCDPQTPAQIHYTAVHGHRAEKYGALAKLNLHDTQWHPTRTTWQAPFTPATQSQWDDYPALNDLLPWSSTGITANRNWPSAPVVAVLKERLKRLVAEPDTTRKAELFKQTDTSSLTARKDPFAAPDTEPHTDRPFNNETASYVNTARIVRYGYRSFDRQWIIADRRLLDRSRPELWAARLPGQMFVIEQHSQPVSDGPGVMLSALIPDAHHFNNRGGRALPMLHPGGRPNIAKGLLGALSTISGRKLTAEDLIAYIAGVTAHPGFTEQFTEELDTPGIRVPITTDPELLQQAIDLGRHTIWLHTYAERFTAIHGSDVRYPAGDPHRITNLTAVKSMPTAMTYDSDTATIHIGGGSFGPVPQAVWRYTVGGREVVKSWFNYRKANPTGRRTSPLDDINATTWPTEWNGELIDLLSVLSRLVELQPAQADVLNAILAKPVASYTDLAAAGVTWPGPNANDVQRSPNYAEADQGQQTEDVDGQLGFTFGGN</sequence>
<evidence type="ECO:0000259" key="2">
    <source>
        <dbReference type="Pfam" id="PF18135"/>
    </source>
</evidence>
<dbReference type="EMBL" id="JASZZX010000013">
    <property type="protein sequence ID" value="MDM3927424.1"/>
    <property type="molecule type" value="Genomic_DNA"/>
</dbReference>
<dbReference type="RefSeq" id="WP_289114648.1">
    <property type="nucleotide sequence ID" value="NZ_JASZZX010000013.1"/>
</dbReference>
<reference evidence="3" key="1">
    <citation type="submission" date="2023-06" db="EMBL/GenBank/DDBJ databases">
        <title>Itaconate inhibition of nontuberculous mycobacteria.</title>
        <authorList>
            <person name="Breen P."/>
            <person name="Zimbric M."/>
            <person name="Caverly L."/>
        </authorList>
    </citation>
    <scope>NUCLEOTIDE SEQUENCE</scope>
    <source>
        <strain evidence="3">FLAC1071</strain>
    </source>
</reference>
<dbReference type="GO" id="GO:0008168">
    <property type="term" value="F:methyltransferase activity"/>
    <property type="evidence" value="ECO:0007669"/>
    <property type="project" value="UniProtKB-KW"/>
</dbReference>
<keyword evidence="3" id="KW-0808">Transferase</keyword>
<feature type="compositionally biased region" description="Basic and acidic residues" evidence="1">
    <location>
        <begin position="140"/>
        <end position="158"/>
    </location>
</feature>
<accession>A0ABT7P2B1</accession>
<feature type="domain" description="Type ISP restriction-modification enzyme LLaBIII C-terminal specificity" evidence="2">
    <location>
        <begin position="86"/>
        <end position="435"/>
    </location>
</feature>